<keyword evidence="2" id="KW-0863">Zinc-finger</keyword>
<feature type="compositionally biased region" description="Polar residues" evidence="4">
    <location>
        <begin position="817"/>
        <end position="836"/>
    </location>
</feature>
<evidence type="ECO:0000259" key="5">
    <source>
        <dbReference type="PROSITE" id="PS51050"/>
    </source>
</evidence>
<feature type="region of interest" description="Disordered" evidence="4">
    <location>
        <begin position="1182"/>
        <end position="1205"/>
    </location>
</feature>
<feature type="region of interest" description="Disordered" evidence="4">
    <location>
        <begin position="443"/>
        <end position="467"/>
    </location>
</feature>
<accession>A0A8B7C228</accession>
<feature type="compositionally biased region" description="Polar residues" evidence="4">
    <location>
        <begin position="546"/>
        <end position="556"/>
    </location>
</feature>
<reference evidence="6" key="1">
    <citation type="journal article" date="2019" name="Nat. Commun.">
        <title>Genome-wide association mapping of date palm fruit traits.</title>
        <authorList>
            <person name="Hazzouri K.M."/>
            <person name="Gros-Balthazard M."/>
            <person name="Flowers J.M."/>
            <person name="Copetti D."/>
            <person name="Lemansour A."/>
            <person name="Lebrun M."/>
            <person name="Masmoudi K."/>
            <person name="Ferrand S."/>
            <person name="Dhar M.I."/>
            <person name="Fresquez Z.A."/>
            <person name="Rosas U."/>
            <person name="Zhang J."/>
            <person name="Talag J."/>
            <person name="Lee S."/>
            <person name="Kudrna D."/>
            <person name="Powell R.F."/>
            <person name="Leitch I.J."/>
            <person name="Krueger R.R."/>
            <person name="Wing R.A."/>
            <person name="Amiri K.M.A."/>
            <person name="Purugganan M.D."/>
        </authorList>
    </citation>
    <scope>NUCLEOTIDE SEQUENCE [LARGE SCALE GENOMIC DNA]</scope>
    <source>
        <strain evidence="6">cv. Khalas</strain>
    </source>
</reference>
<feature type="region of interest" description="Disordered" evidence="4">
    <location>
        <begin position="787"/>
        <end position="865"/>
    </location>
</feature>
<feature type="compositionally biased region" description="Polar residues" evidence="4">
    <location>
        <begin position="125"/>
        <end position="143"/>
    </location>
</feature>
<dbReference type="InterPro" id="IPR055300">
    <property type="entry name" value="CWZF3/5/7"/>
</dbReference>
<keyword evidence="1" id="KW-0479">Metal-binding</keyword>
<feature type="compositionally biased region" description="Polar residues" evidence="4">
    <location>
        <begin position="798"/>
        <end position="807"/>
    </location>
</feature>
<reference evidence="7 8" key="2">
    <citation type="submission" date="2023-09" db="UniProtKB">
        <authorList>
            <consortium name="RefSeq"/>
        </authorList>
    </citation>
    <scope>IDENTIFICATION</scope>
    <source>
        <tissue evidence="7 8">Young leaves</tissue>
    </source>
</reference>
<feature type="region of interest" description="Disordered" evidence="4">
    <location>
        <begin position="534"/>
        <end position="578"/>
    </location>
</feature>
<feature type="region of interest" description="Disordered" evidence="4">
    <location>
        <begin position="1685"/>
        <end position="1704"/>
    </location>
</feature>
<evidence type="ECO:0000313" key="7">
    <source>
        <dbReference type="RefSeq" id="XP_008789945.1"/>
    </source>
</evidence>
<dbReference type="Pfam" id="PF24756">
    <property type="entry name" value="THD_CWZF3-5-7"/>
    <property type="match status" value="1"/>
</dbReference>
<sequence>MPSVRGRDEGRKEVWLGFWGMGENELEEGEACSEQEEEDDSCIDPDIALSYIDEKLQNVLGHFQKDFEGGVSAENLGAKFGGYGSFLPTYQHSPSILSQSKSPPRAPNHNAARSPYAPSFEGTCKNPSIQMGSSHSKNNTTSAPPLDNSSKKDMGTSTHNNEEPIPQHDSLNKPVNGSDRKTLKVRIKVGPDNILARNNAAIYSGLGLDMSPSSSLEDSPDWNGGLSLQFHHMPDESPRAILQMMTCSPVPGVILLSPLQVSLFQLTEKESAFTKNKTGMLYKGIPDKCAVLGDLTLPVKDVKCYNEKKMRLSEKRGKSTDIKNLKHKDDMRAILNREIDIETPAGQELISDALDIPTLSALKDADRKTERLIVRDSVKGVTGMLDHSKEPKKITMKERIPSPDLVRDKQMESMESMENNGVGNLGNETTCSKGKLNSKTIMAEKDLEERNTNSHKGTSFDLQRENRSKLEKSYDLVNASSNIFKGRKEHMAGPVNHIKQISSQTVTSCEQEGEKIFQGKGQLFEGKRKLKGSQTDAAPLVELSKDNLSGQSSASLRENKKNSHTKVNHSEKKSKVLKSCTDLSKNSFTESRDDATGYDVNQEQLESGTGLPDFHYKDKLKVLNYEHEKEPFISIGTSKGRPGDKKVDNLPISDGSVNESATMPLMGNAPASGAAAATHAPVVIEENWVCCDICQQWRLLPYGANPDHLPKNWQCSLLSWLPGMNSCKFSEEETTKALNALYLIPVPESGASLEGHHNVAASSITSNNSLHLNQKLEHNMQTVPAIGKRKTGPKDASNVLNCSTQFSDPGKRKRQALNKSGSLNDVNQYPCETNLSDKAGLSHASKSNDFTAEKQKKKQKEKHKNLGCYSNGGDFIERSEKYSKPKSKRVVDQNDFGALKKIKKEGSQYPVKDCYPDHDIAGKAGTCMVNDLSTNVVNDLQKHGDVSFSKDLKCKSKGSLSSSLKRLNDEVQFLPNGDIKEQFSASDVEKSKKLDLAAKKKKLKEWQDDQHNQEAQATVNEVLSETEMLKLKKARVSKSEGKESSTGRIDKKCSSTRIVLPASREHLSDGMDEEGRYAVGKVHQLGLCQGNATSRQVLDLIDPLKRDIAYAQACTAATSSSSKVSSSHKSKANFQETKGSPVESVSSSPLRFLNTEKLFNKTNSVVKDDALNVGSSILGSPKICSDSEADGGSNRSGKRRKETACSAEQRHIENHRAADSGVLNPVRGSFYHQDREANKLPGGKAEVGMHLKRVSHDGLSPTEFEEINVVSATRNFMDRHSEYPHGHRHTDHNQDLEKLNKHHQVNGSGRQKSGKSSSSWLNERYRSSKSNLDNGKLKSSGSSSGNKDLYSMKSGSGCQQMVDLDSHQRSTYLEDLRDGNYNFPEKDEKDFSGKKDSATRCSSGKRDNGVQDNLDTHGPSMLYNQHKDLDSRVAVLGAKSNIQDDLQLASSYNDEESSNHIISNLIDQGELLAKTGKAHSILSSGDKQETHSRSPQNSSPVKGSRSELPFKDAGNTGASKAGKQSRQPDIQNGVHHNSLRQAAPNDPDTSSPIRKDSHCTANIVMKEARDLKHTANRLKSEGLELESTGLYFQAALKFLHYASLMEPLSFDSAKQGDTSHSMQMYFETAKLCKFCAHEYERCKEMAAAALAYKCVEVAYLKSAYYKYPSASKDQQELQTALQILQPGESPSSSSSDVDNLNNQGTLSKATSARGVNSPHVAGTHVVSARNHPHVMRLLSYTNDLNCAFEATRKSQIAIAAASVSLEKERADGVSSVRKVLDFNFHNVEGLLRLVRLSMESIGR</sequence>
<name>A0A8B7C228_PHODC</name>
<feature type="compositionally biased region" description="Basic and acidic residues" evidence="4">
    <location>
        <begin position="1375"/>
        <end position="1409"/>
    </location>
</feature>
<dbReference type="OrthoDB" id="757982at2759"/>
<dbReference type="KEGG" id="pda:103707292"/>
<feature type="compositionally biased region" description="Basic and acidic residues" evidence="4">
    <location>
        <begin position="443"/>
        <end position="452"/>
    </location>
</feature>
<evidence type="ECO:0000313" key="8">
    <source>
        <dbReference type="RefSeq" id="XP_008789946.1"/>
    </source>
</evidence>
<feature type="region of interest" description="Disordered" evidence="4">
    <location>
        <begin position="1326"/>
        <end position="1355"/>
    </location>
</feature>
<evidence type="ECO:0000256" key="1">
    <source>
        <dbReference type="ARBA" id="ARBA00022723"/>
    </source>
</evidence>
<feature type="region of interest" description="Disordered" evidence="4">
    <location>
        <begin position="1536"/>
        <end position="1555"/>
    </location>
</feature>
<feature type="region of interest" description="Disordered" evidence="4">
    <location>
        <begin position="417"/>
        <end position="436"/>
    </location>
</feature>
<proteinExistence type="predicted"/>
<feature type="compositionally biased region" description="Basic and acidic residues" evidence="4">
    <location>
        <begin position="149"/>
        <end position="166"/>
    </location>
</feature>
<feature type="compositionally biased region" description="Basic residues" evidence="4">
    <location>
        <begin position="855"/>
        <end position="865"/>
    </location>
</feature>
<keyword evidence="3" id="KW-0862">Zinc</keyword>
<dbReference type="PANTHER" id="PTHR46524">
    <property type="entry name" value="CW-TYPE ZINC FINGER"/>
    <property type="match status" value="1"/>
</dbReference>
<protein>
    <submittedName>
        <fullName evidence="7 8">Cysteine-tryptophan domain-containing zinc finger protein 7-like isoform X1</fullName>
    </submittedName>
</protein>
<dbReference type="InterPro" id="IPR011124">
    <property type="entry name" value="Znf_CW"/>
</dbReference>
<evidence type="ECO:0000256" key="2">
    <source>
        <dbReference type="ARBA" id="ARBA00022771"/>
    </source>
</evidence>
<dbReference type="Proteomes" id="UP000228380">
    <property type="component" value="Chromosome 13"/>
</dbReference>
<evidence type="ECO:0000256" key="4">
    <source>
        <dbReference type="SAM" id="MobiDB-lite"/>
    </source>
</evidence>
<keyword evidence="6" id="KW-1185">Reference proteome</keyword>
<feature type="domain" description="CW-type" evidence="5">
    <location>
        <begin position="682"/>
        <end position="735"/>
    </location>
</feature>
<dbReference type="RefSeq" id="XP_008789945.1">
    <property type="nucleotide sequence ID" value="XM_008791723.4"/>
</dbReference>
<feature type="region of interest" description="Disordered" evidence="4">
    <location>
        <begin position="1119"/>
        <end position="1146"/>
    </location>
</feature>
<feature type="compositionally biased region" description="Low complexity" evidence="4">
    <location>
        <begin position="1332"/>
        <end position="1349"/>
    </location>
</feature>
<feature type="region of interest" description="Disordered" evidence="4">
    <location>
        <begin position="1375"/>
        <end position="1411"/>
    </location>
</feature>
<dbReference type="PANTHER" id="PTHR46524:SF7">
    <property type="entry name" value="CW-TYPE ZINC FINGER"/>
    <property type="match status" value="1"/>
</dbReference>
<dbReference type="InterPro" id="IPR056406">
    <property type="entry name" value="THD_CWZF3/5/7"/>
</dbReference>
<organism evidence="8">
    <name type="scientific">Phoenix dactylifera</name>
    <name type="common">Date palm</name>
    <dbReference type="NCBI Taxonomy" id="42345"/>
    <lineage>
        <taxon>Eukaryota</taxon>
        <taxon>Viridiplantae</taxon>
        <taxon>Streptophyta</taxon>
        <taxon>Embryophyta</taxon>
        <taxon>Tracheophyta</taxon>
        <taxon>Spermatophyta</taxon>
        <taxon>Magnoliopsida</taxon>
        <taxon>Liliopsida</taxon>
        <taxon>Arecaceae</taxon>
        <taxon>Coryphoideae</taxon>
        <taxon>Phoeniceae</taxon>
        <taxon>Phoenix</taxon>
    </lineage>
</organism>
<dbReference type="PROSITE" id="PS51050">
    <property type="entry name" value="ZF_CW"/>
    <property type="match status" value="1"/>
</dbReference>
<feature type="region of interest" description="Disordered" evidence="4">
    <location>
        <begin position="1479"/>
        <end position="1531"/>
    </location>
</feature>
<dbReference type="Pfam" id="PF07496">
    <property type="entry name" value="zf-CW"/>
    <property type="match status" value="1"/>
</dbReference>
<feature type="compositionally biased region" description="Polar residues" evidence="4">
    <location>
        <begin position="1132"/>
        <end position="1146"/>
    </location>
</feature>
<feature type="region of interest" description="Disordered" evidence="4">
    <location>
        <begin position="94"/>
        <end position="179"/>
    </location>
</feature>
<dbReference type="GO" id="GO:0008270">
    <property type="term" value="F:zinc ion binding"/>
    <property type="evidence" value="ECO:0007669"/>
    <property type="project" value="UniProtKB-KW"/>
</dbReference>
<feature type="compositionally biased region" description="Polar residues" evidence="4">
    <location>
        <begin position="1516"/>
        <end position="1530"/>
    </location>
</feature>
<evidence type="ECO:0000313" key="6">
    <source>
        <dbReference type="Proteomes" id="UP000228380"/>
    </source>
</evidence>
<dbReference type="Gene3D" id="3.30.40.100">
    <property type="match status" value="1"/>
</dbReference>
<evidence type="ECO:0000256" key="3">
    <source>
        <dbReference type="ARBA" id="ARBA00022833"/>
    </source>
</evidence>
<gene>
    <name evidence="7 8" type="primary">LOC103707292</name>
</gene>
<dbReference type="GeneID" id="103707292"/>
<dbReference type="RefSeq" id="XP_008789946.1">
    <property type="nucleotide sequence ID" value="XM_008791724.4"/>
</dbReference>